<dbReference type="Pfam" id="PF18911">
    <property type="entry name" value="PKD_4"/>
    <property type="match status" value="2"/>
</dbReference>
<dbReference type="GO" id="GO:0016539">
    <property type="term" value="P:intein-mediated protein splicing"/>
    <property type="evidence" value="ECO:0007669"/>
    <property type="project" value="InterPro"/>
</dbReference>
<name>A0A1Z3N7C5_BDEBC</name>
<sequence length="913" mass="97977">MNYGRVLLPLSLIVLAGCQKSALSEGSADTMEAASYCAGQLSKASSEEVRIVGKSATEAGSTVSYSLDQAGNCVSSSDVTWKVAGASRTKTSASGMTSTFKVAGTYVVTAQEKTSGSEEISLSLVTTVVKEDLKISGPQAGFVFNPMSFEVVIPSGVDAQSIVWNFNDGTATVSNARTVEHSFFNVGTYQVQATVTDADGKVTVVSHRVTVMTVIDDMDCLEDLRISGANEAKVKIATAMHVYLPPCLVSKVGAVRWNFGDGGTAANQSVTHAYQAVGTYPVTATLYLGDNQEPWVTLDHSIRVIEDLDVDPEPEVPVDPNACTVAGATRESKGELVSEEVACGVNGKKTVSYRDRVVEECKLVVEKLNWVEVSRTKEITNEGSCEGQSCKLPDGSLLAHGASQVLYSSSTPVGSCSSVSESRTCNNGVLSGSSTHNQVTCHEGCGSFGSHGTVKTGVITGETKVPLKCSFNEEGFFDLYNEISDQTCTDGQIISSNTRQGTMKEAGKCPVYKFAPTDSFTACTADCGGKQNRIFVCVDDKGVTVDDSRCADQVKPVEERLCDANPEAVRSQSSVTTIEEANSSATCPANQIGVIVKTREVVTTKTMACIDHSVQLESEVAVPGAWVEEKYCRDYVARRCSHDSLSNTEAKGRYDWMVKCQDELPVIKEFLTNFANVTVTVGGKKVGLGSAGQEIYATFMDRAYNPEKAWIAPKKANAPCTMPATAYVATVCVSSCATPEQQILAEEVVSKKLKYMSFFDALTSQSAYVGTMQSADSLNKNAVVKTKVDQWVTELVDGDHEILVFKMKSGRELRVTKNHPILSQDGSMKVAEEFKVGESLVQSGGTLDAIVSINEIKYFGKVYNVFVQSNAPHKNVVLINGYLNGSAFFQNAGAKEMNRTIFRNNMTRGVFGK</sequence>
<dbReference type="CDD" id="cd00146">
    <property type="entry name" value="PKD"/>
    <property type="match status" value="2"/>
</dbReference>
<dbReference type="SUPFAM" id="SSF51294">
    <property type="entry name" value="Hedgehog/intein (Hint) domain"/>
    <property type="match status" value="1"/>
</dbReference>
<dbReference type="InterPro" id="IPR035986">
    <property type="entry name" value="PKD_dom_sf"/>
</dbReference>
<dbReference type="InterPro" id="IPR036383">
    <property type="entry name" value="TSP1_rpt_sf"/>
</dbReference>
<dbReference type="Gene3D" id="2.60.40.10">
    <property type="entry name" value="Immunoglobulins"/>
    <property type="match status" value="2"/>
</dbReference>
<dbReference type="Proteomes" id="UP000197003">
    <property type="component" value="Chromosome"/>
</dbReference>
<feature type="domain" description="PKD" evidence="1">
    <location>
        <begin position="256"/>
        <end position="286"/>
    </location>
</feature>
<dbReference type="InterPro" id="IPR000601">
    <property type="entry name" value="PKD_dom"/>
</dbReference>
<dbReference type="PROSITE" id="PS51257">
    <property type="entry name" value="PROKAR_LIPOPROTEIN"/>
    <property type="match status" value="1"/>
</dbReference>
<dbReference type="InterPro" id="IPR013783">
    <property type="entry name" value="Ig-like_fold"/>
</dbReference>
<dbReference type="Pfam" id="PF19030">
    <property type="entry name" value="TSP1_ADAMTS"/>
    <property type="match status" value="1"/>
</dbReference>
<accession>A0A1Z3N7C5</accession>
<dbReference type="PROSITE" id="PS50817">
    <property type="entry name" value="INTEIN_N_TER"/>
    <property type="match status" value="1"/>
</dbReference>
<proteinExistence type="predicted"/>
<dbReference type="InterPro" id="IPR006141">
    <property type="entry name" value="Intein_N"/>
</dbReference>
<dbReference type="OrthoDB" id="5287100at2"/>
<evidence type="ECO:0000259" key="1">
    <source>
        <dbReference type="PROSITE" id="PS50093"/>
    </source>
</evidence>
<evidence type="ECO:0000313" key="3">
    <source>
        <dbReference type="Proteomes" id="UP000197003"/>
    </source>
</evidence>
<dbReference type="InterPro" id="IPR036844">
    <property type="entry name" value="Hint_dom_sf"/>
</dbReference>
<organism evidence="2 3">
    <name type="scientific">Bdellovibrio bacteriovorus</name>
    <dbReference type="NCBI Taxonomy" id="959"/>
    <lineage>
        <taxon>Bacteria</taxon>
        <taxon>Pseudomonadati</taxon>
        <taxon>Bdellovibrionota</taxon>
        <taxon>Bdellovibrionia</taxon>
        <taxon>Bdellovibrionales</taxon>
        <taxon>Pseudobdellovibrionaceae</taxon>
        <taxon>Bdellovibrio</taxon>
    </lineage>
</organism>
<dbReference type="SUPFAM" id="SSF82895">
    <property type="entry name" value="TSP-1 type 1 repeat"/>
    <property type="match status" value="1"/>
</dbReference>
<gene>
    <name evidence="2" type="ORF">B9G79_07205</name>
</gene>
<dbReference type="SMART" id="SM00089">
    <property type="entry name" value="PKD"/>
    <property type="match status" value="2"/>
</dbReference>
<dbReference type="CDD" id="cd00081">
    <property type="entry name" value="Hint"/>
    <property type="match status" value="1"/>
</dbReference>
<dbReference type="InterPro" id="IPR022409">
    <property type="entry name" value="PKD/Chitinase_dom"/>
</dbReference>
<dbReference type="RefSeq" id="WP_088564916.1">
    <property type="nucleotide sequence ID" value="NZ_CP020946.1"/>
</dbReference>
<evidence type="ECO:0000313" key="2">
    <source>
        <dbReference type="EMBL" id="ASD63374.1"/>
    </source>
</evidence>
<reference evidence="2 3" key="1">
    <citation type="submission" date="2017-04" db="EMBL/GenBank/DDBJ databases">
        <title>Whole genome sequence of Bdellovibrio bacteriovorus strain SSB218315.</title>
        <authorList>
            <person name="Oyedara O."/>
            <person name="Rodriguez-Perez M.A."/>
        </authorList>
    </citation>
    <scope>NUCLEOTIDE SEQUENCE [LARGE SCALE GENOMIC DNA]</scope>
    <source>
        <strain evidence="2 3">SSB218315</strain>
    </source>
</reference>
<dbReference type="EMBL" id="CP020946">
    <property type="protein sequence ID" value="ASD63374.1"/>
    <property type="molecule type" value="Genomic_DNA"/>
</dbReference>
<dbReference type="AlphaFoldDB" id="A0A1Z3N7C5"/>
<dbReference type="SUPFAM" id="SSF49299">
    <property type="entry name" value="PKD domain"/>
    <property type="match status" value="2"/>
</dbReference>
<protein>
    <submittedName>
        <fullName evidence="2">Cell surface protein</fullName>
    </submittedName>
</protein>
<dbReference type="PROSITE" id="PS50093">
    <property type="entry name" value="PKD"/>
    <property type="match status" value="2"/>
</dbReference>
<feature type="domain" description="PKD" evidence="1">
    <location>
        <begin position="155"/>
        <end position="211"/>
    </location>
</feature>
<dbReference type="Gene3D" id="2.170.16.10">
    <property type="entry name" value="Hedgehog/Intein (Hint) domain"/>
    <property type="match status" value="1"/>
</dbReference>